<gene>
    <name evidence="1" type="ORF">ABVT43_10475</name>
</gene>
<dbReference type="EMBL" id="JBEVCJ010000011">
    <property type="protein sequence ID" value="MET1255553.1"/>
    <property type="molecule type" value="Genomic_DNA"/>
</dbReference>
<evidence type="ECO:0000313" key="1">
    <source>
        <dbReference type="EMBL" id="MET1255553.1"/>
    </source>
</evidence>
<organism evidence="1 2">
    <name type="scientific">Aliikangiella maris</name>
    <dbReference type="NCBI Taxonomy" id="3162458"/>
    <lineage>
        <taxon>Bacteria</taxon>
        <taxon>Pseudomonadati</taxon>
        <taxon>Pseudomonadota</taxon>
        <taxon>Gammaproteobacteria</taxon>
        <taxon>Oceanospirillales</taxon>
        <taxon>Pleioneaceae</taxon>
        <taxon>Aliikangiella</taxon>
    </lineage>
</organism>
<accession>A0ABV2BUE3</accession>
<sequence length="57" mass="6985">MTRTRKTQIDLNTTPYYYCIARCVRRTFLYGEDKLSDQNHGHLRDWIVKKNKLWISH</sequence>
<dbReference type="Proteomes" id="UP001548189">
    <property type="component" value="Unassembled WGS sequence"/>
</dbReference>
<keyword evidence="2" id="KW-1185">Reference proteome</keyword>
<evidence type="ECO:0000313" key="2">
    <source>
        <dbReference type="Proteomes" id="UP001548189"/>
    </source>
</evidence>
<proteinExistence type="predicted"/>
<reference evidence="1 2" key="1">
    <citation type="submission" date="2024-06" db="EMBL/GenBank/DDBJ databases">
        <authorList>
            <person name="Li F."/>
        </authorList>
    </citation>
    <scope>NUCLEOTIDE SEQUENCE [LARGE SCALE GENOMIC DNA]</scope>
    <source>
        <strain evidence="1 2">GXAS 311</strain>
    </source>
</reference>
<comment type="caution">
    <text evidence="1">The sequence shown here is derived from an EMBL/GenBank/DDBJ whole genome shotgun (WGS) entry which is preliminary data.</text>
</comment>
<protein>
    <submittedName>
        <fullName evidence="1">Uncharacterized protein</fullName>
    </submittedName>
</protein>
<name>A0ABV2BUE3_9GAMM</name>